<dbReference type="InterPro" id="IPR006094">
    <property type="entry name" value="Oxid_FAD_bind_N"/>
</dbReference>
<dbReference type="WBParaSite" id="SPAL_0001098100.1">
    <property type="protein sequence ID" value="SPAL_0001098100.1"/>
    <property type="gene ID" value="SPAL_0001098100"/>
</dbReference>
<evidence type="ECO:0000259" key="4">
    <source>
        <dbReference type="Pfam" id="PF01565"/>
    </source>
</evidence>
<dbReference type="InterPro" id="IPR016169">
    <property type="entry name" value="FAD-bd_PCMH_sub2"/>
</dbReference>
<dbReference type="GO" id="GO:0050660">
    <property type="term" value="F:flavin adenine dinucleotide binding"/>
    <property type="evidence" value="ECO:0007669"/>
    <property type="project" value="InterPro"/>
</dbReference>
<dbReference type="AlphaFoldDB" id="A0A0N5BYY3"/>
<dbReference type="STRING" id="174720.A0A0N5BYY3"/>
<evidence type="ECO:0000313" key="5">
    <source>
        <dbReference type="Proteomes" id="UP000046392"/>
    </source>
</evidence>
<evidence type="ECO:0000313" key="6">
    <source>
        <dbReference type="WBParaSite" id="SPAL_0001098100.1"/>
    </source>
</evidence>
<dbReference type="PANTHER" id="PTHR10801:SF0">
    <property type="entry name" value="DELTA(24)-STEROL REDUCTASE"/>
    <property type="match status" value="1"/>
</dbReference>
<dbReference type="PANTHER" id="PTHR10801">
    <property type="entry name" value="24-DEHYDROCHOLESTEROL REDUCTASE"/>
    <property type="match status" value="1"/>
</dbReference>
<dbReference type="InterPro" id="IPR040165">
    <property type="entry name" value="Diminuto-like"/>
</dbReference>
<feature type="domain" description="FAD linked oxidase N-terminal" evidence="4">
    <location>
        <begin position="77"/>
        <end position="162"/>
    </location>
</feature>
<dbReference type="GO" id="GO:0016020">
    <property type="term" value="C:membrane"/>
    <property type="evidence" value="ECO:0007669"/>
    <property type="project" value="TreeGrafter"/>
</dbReference>
<accession>A0A0N5BYY3</accession>
<dbReference type="GO" id="GO:0000246">
    <property type="term" value="F:Delta24(24-1) sterol reductase activity"/>
    <property type="evidence" value="ECO:0007669"/>
    <property type="project" value="TreeGrafter"/>
</dbReference>
<protein>
    <submittedName>
        <fullName evidence="6">FAD_binding_4 domain-containing protein</fullName>
    </submittedName>
</protein>
<keyword evidence="5" id="KW-1185">Reference proteome</keyword>
<dbReference type="Pfam" id="PF01565">
    <property type="entry name" value="FAD_binding_4"/>
    <property type="match status" value="1"/>
</dbReference>
<dbReference type="GO" id="GO:0005737">
    <property type="term" value="C:cytoplasm"/>
    <property type="evidence" value="ECO:0007669"/>
    <property type="project" value="TreeGrafter"/>
</dbReference>
<organism evidence="5 6">
    <name type="scientific">Strongyloides papillosus</name>
    <name type="common">Intestinal threadworm</name>
    <dbReference type="NCBI Taxonomy" id="174720"/>
    <lineage>
        <taxon>Eukaryota</taxon>
        <taxon>Metazoa</taxon>
        <taxon>Ecdysozoa</taxon>
        <taxon>Nematoda</taxon>
        <taxon>Chromadorea</taxon>
        <taxon>Rhabditida</taxon>
        <taxon>Tylenchina</taxon>
        <taxon>Panagrolaimomorpha</taxon>
        <taxon>Strongyloidoidea</taxon>
        <taxon>Strongyloididae</taxon>
        <taxon>Strongyloides</taxon>
    </lineage>
</organism>
<dbReference type="SUPFAM" id="SSF56176">
    <property type="entry name" value="FAD-binding/transporter-associated domain-like"/>
    <property type="match status" value="1"/>
</dbReference>
<dbReference type="Proteomes" id="UP000046392">
    <property type="component" value="Unplaced"/>
</dbReference>
<evidence type="ECO:0000256" key="1">
    <source>
        <dbReference type="ARBA" id="ARBA00023002"/>
    </source>
</evidence>
<name>A0A0N5BYY3_STREA</name>
<evidence type="ECO:0000256" key="2">
    <source>
        <dbReference type="ARBA" id="ARBA00051033"/>
    </source>
</evidence>
<reference evidence="6" key="1">
    <citation type="submission" date="2017-02" db="UniProtKB">
        <authorList>
            <consortium name="WormBaseParasite"/>
        </authorList>
    </citation>
    <scope>IDENTIFICATION</scope>
</reference>
<sequence length="448" mass="52337">MEIEKISQYPHYIFMFFLTPLFWIIDKVAKRFEVSSGKFLWKINYPKKYHDQKVNMLRKEFEKCYEEEKAPDMSKCSQMNGILELNIPDKFILVEPYVTINQIIEILSETSLMLPCISTDTSMTIGEMIENGCVGSDSKKYGLFHHTCFEFELLTGKGEVVIAKKNGGIGSGNNNALFYGIPLSGKSIAMLLSAKIRLIDKEDVVKFVYTPVNVSDLNYQLQIFAEKNKHKDFMDVIKMNENSYVISVGNMVNEKENIKFSNNWKNNCNECINEGNEIVRYMKLDCYLRRDESSILDRSKLRKSLSKRLWRYNEIHNDYLVPLENANHIISKLDELNLSPKWMTLVNIPSIPGLLRQRHGRNIYYLNIRIQNEVPSSKNKELKTILSKFEEEVLEKSGFELMSNSMSLSQKNFWLMYDSSLYQWLRAKYGSKSCFMDVFQWNVDKNNC</sequence>
<evidence type="ECO:0000256" key="3">
    <source>
        <dbReference type="ARBA" id="ARBA00052927"/>
    </source>
</evidence>
<comment type="catalytic activity">
    <reaction evidence="2">
        <text>lanosterol + NADPH + H(+) = 24,25-dihydrolanosterol + NADP(+)</text>
        <dbReference type="Rhea" id="RHEA:33919"/>
        <dbReference type="ChEBI" id="CHEBI:15378"/>
        <dbReference type="ChEBI" id="CHEBI:16521"/>
        <dbReference type="ChEBI" id="CHEBI:28113"/>
        <dbReference type="ChEBI" id="CHEBI:57783"/>
        <dbReference type="ChEBI" id="CHEBI:58349"/>
    </reaction>
    <physiologicalReaction direction="left-to-right" evidence="2">
        <dbReference type="Rhea" id="RHEA:33920"/>
    </physiologicalReaction>
</comment>
<dbReference type="GO" id="GO:0050614">
    <property type="term" value="F:Delta24-sterol reductase activity"/>
    <property type="evidence" value="ECO:0007669"/>
    <property type="project" value="UniProtKB-EC"/>
</dbReference>
<dbReference type="Gene3D" id="3.30.465.10">
    <property type="match status" value="1"/>
</dbReference>
<comment type="catalytic activity">
    <reaction evidence="3">
        <text>5alpha-cholest-8-en-3beta-ol + NADP(+) = zymosterol + NADPH + H(+)</text>
        <dbReference type="Rhea" id="RHEA:36399"/>
        <dbReference type="ChEBI" id="CHEBI:15378"/>
        <dbReference type="ChEBI" id="CHEBI:16608"/>
        <dbReference type="ChEBI" id="CHEBI:18252"/>
        <dbReference type="ChEBI" id="CHEBI:57783"/>
        <dbReference type="ChEBI" id="CHEBI:58349"/>
        <dbReference type="EC" id="1.3.1.72"/>
    </reaction>
    <physiologicalReaction direction="right-to-left" evidence="3">
        <dbReference type="Rhea" id="RHEA:36401"/>
    </physiologicalReaction>
</comment>
<dbReference type="InterPro" id="IPR036318">
    <property type="entry name" value="FAD-bd_PCMH-like_sf"/>
</dbReference>
<dbReference type="GO" id="GO:0008202">
    <property type="term" value="P:steroid metabolic process"/>
    <property type="evidence" value="ECO:0007669"/>
    <property type="project" value="TreeGrafter"/>
</dbReference>
<proteinExistence type="predicted"/>
<keyword evidence="1" id="KW-0560">Oxidoreductase</keyword>